<evidence type="ECO:0000313" key="3">
    <source>
        <dbReference type="Proteomes" id="UP000003042"/>
    </source>
</evidence>
<sequence>MPLSKPINNFVSAIRDAFTGDCCKHRRSDNKNQMASGRKITVLSRDNITSPPGKQKISDGLSCGTTTSAHLLNVKSTVAFTQNITSDMATSPSLSVKRSTPPLTTLTTRREFMTKRHLPPPVPARPSKSTLAAFMNRNVAVSGGKGLPPPVPPRPSKSTLAAFMNRNAAVSGRDVPLSALIKPSSPQSVFSDSVSSSRLELKKQIIKALDLDYWQGSGGEIMPLVLIDFYKRHNININIYLNHCKVNNFDKKAINLINAGNHYNALTMNSRGNIERIDVPGDGNCLYHAVVKSHQITRKPKPYGNELQKDKPEWCILKESLKTHFDKDFDQFVEQVKCILISENTHEANKILDKVAQYSGVK</sequence>
<dbReference type="Gene3D" id="3.90.70.80">
    <property type="match status" value="1"/>
</dbReference>
<dbReference type="InterPro" id="IPR003323">
    <property type="entry name" value="OTU_dom"/>
</dbReference>
<accession>A0ABC9NUP2</accession>
<reference evidence="2 3" key="1">
    <citation type="submission" date="2008-02" db="EMBL/GenBank/DDBJ databases">
        <title>Annotation of Escherichia albertii TW07627.</title>
        <authorList>
            <person name="Sutton G."/>
            <person name="Whittam T.S."/>
            <person name="Sebastian Y."/>
        </authorList>
    </citation>
    <scope>NUCLEOTIDE SEQUENCE [LARGE SCALE GENOMIC DNA]</scope>
    <source>
        <strain evidence="2 3">TW07627</strain>
    </source>
</reference>
<protein>
    <recommendedName>
        <fullName evidence="1">OTU domain-containing protein</fullName>
    </recommendedName>
</protein>
<dbReference type="PROSITE" id="PS50802">
    <property type="entry name" value="OTU"/>
    <property type="match status" value="1"/>
</dbReference>
<evidence type="ECO:0000313" key="2">
    <source>
        <dbReference type="EMBL" id="EDS93808.1"/>
    </source>
</evidence>
<organism evidence="2 3">
    <name type="scientific">Escherichia albertii (strain TW07627)</name>
    <dbReference type="NCBI Taxonomy" id="502347"/>
    <lineage>
        <taxon>Bacteria</taxon>
        <taxon>Pseudomonadati</taxon>
        <taxon>Pseudomonadota</taxon>
        <taxon>Gammaproteobacteria</taxon>
        <taxon>Enterobacterales</taxon>
        <taxon>Enterobacteriaceae</taxon>
        <taxon>Escherichia</taxon>
    </lineage>
</organism>
<dbReference type="EMBL" id="ABKX01000001">
    <property type="protein sequence ID" value="EDS93808.1"/>
    <property type="molecule type" value="Genomic_DNA"/>
</dbReference>
<gene>
    <name evidence="2" type="ORF">ESCAB7627_1170</name>
</gene>
<dbReference type="CDD" id="cd22744">
    <property type="entry name" value="OTU"/>
    <property type="match status" value="1"/>
</dbReference>
<evidence type="ECO:0000259" key="1">
    <source>
        <dbReference type="PROSITE" id="PS50802"/>
    </source>
</evidence>
<feature type="domain" description="OTU" evidence="1">
    <location>
        <begin position="274"/>
        <end position="362"/>
    </location>
</feature>
<dbReference type="RefSeq" id="WP_002461502.1">
    <property type="nucleotide sequence ID" value="NZ_CH991859.1"/>
</dbReference>
<dbReference type="Proteomes" id="UP000003042">
    <property type="component" value="Unassembled WGS sequence"/>
</dbReference>
<comment type="caution">
    <text evidence="2">The sequence shown here is derived from an EMBL/GenBank/DDBJ whole genome shotgun (WGS) entry which is preliminary data.</text>
</comment>
<proteinExistence type="predicted"/>
<dbReference type="AlphaFoldDB" id="A0ABC9NUP2"/>
<name>A0ABC9NUP2_ESCAT</name>